<name>A0ABR0BFA4_PURLI</name>
<feature type="compositionally biased region" description="Polar residues" evidence="1">
    <location>
        <begin position="1"/>
        <end position="17"/>
    </location>
</feature>
<accession>A0ABR0BFA4</accession>
<dbReference type="Proteomes" id="UP001287286">
    <property type="component" value="Unassembled WGS sequence"/>
</dbReference>
<reference evidence="2 3" key="1">
    <citation type="journal article" date="2024" name="Microbiol. Resour. Announc.">
        <title>Genome annotations for the ascomycete fungi Trichoderma harzianum, Trichoderma aggressivum, and Purpureocillium lilacinum.</title>
        <authorList>
            <person name="Beijen E.P.W."/>
            <person name="Ohm R.A."/>
        </authorList>
    </citation>
    <scope>NUCLEOTIDE SEQUENCE [LARGE SCALE GENOMIC DNA]</scope>
    <source>
        <strain evidence="2 3">CBS 150709</strain>
    </source>
</reference>
<proteinExistence type="predicted"/>
<dbReference type="EMBL" id="JAWRVI010000156">
    <property type="protein sequence ID" value="KAK4073567.1"/>
    <property type="molecule type" value="Genomic_DNA"/>
</dbReference>
<evidence type="ECO:0000256" key="1">
    <source>
        <dbReference type="SAM" id="MobiDB-lite"/>
    </source>
</evidence>
<feature type="region of interest" description="Disordered" evidence="1">
    <location>
        <begin position="107"/>
        <end position="133"/>
    </location>
</feature>
<organism evidence="2 3">
    <name type="scientific">Purpureocillium lilacinum</name>
    <name type="common">Paecilomyces lilacinus</name>
    <dbReference type="NCBI Taxonomy" id="33203"/>
    <lineage>
        <taxon>Eukaryota</taxon>
        <taxon>Fungi</taxon>
        <taxon>Dikarya</taxon>
        <taxon>Ascomycota</taxon>
        <taxon>Pezizomycotina</taxon>
        <taxon>Sordariomycetes</taxon>
        <taxon>Hypocreomycetidae</taxon>
        <taxon>Hypocreales</taxon>
        <taxon>Ophiocordycipitaceae</taxon>
        <taxon>Purpureocillium</taxon>
    </lineage>
</organism>
<gene>
    <name evidence="2" type="ORF">Purlil1_13009</name>
</gene>
<evidence type="ECO:0000313" key="2">
    <source>
        <dbReference type="EMBL" id="KAK4073567.1"/>
    </source>
</evidence>
<keyword evidence="3" id="KW-1185">Reference proteome</keyword>
<feature type="region of interest" description="Disordered" evidence="1">
    <location>
        <begin position="1"/>
        <end position="21"/>
    </location>
</feature>
<protein>
    <submittedName>
        <fullName evidence="2">Uncharacterized protein</fullName>
    </submittedName>
</protein>
<evidence type="ECO:0000313" key="3">
    <source>
        <dbReference type="Proteomes" id="UP001287286"/>
    </source>
</evidence>
<comment type="caution">
    <text evidence="2">The sequence shown here is derived from an EMBL/GenBank/DDBJ whole genome shotgun (WGS) entry which is preliminary data.</text>
</comment>
<sequence length="238" mass="26311">MATATRSPCATKTSSSQQRRDEQSVFADVVTLAGECLRTGLTLFRTLMLHLSSGWKWGIRLGYQGSEASRLQTPYKTGNDMLGSYRAGQSEHTLAFACHPLANSIDQNFDRGHDQGEQGQEEATKRSRKAGKTTPRVVFWARTEFGQISGRSDLRIASEETTGENDFTYKQWPEVVGVMVDKGSDRGFVQISGEEGSEIVRIHTGRGENDCVFASVSEGQSCMLYGYPTVIFIYPVSQ</sequence>